<dbReference type="InterPro" id="IPR023214">
    <property type="entry name" value="HAD_sf"/>
</dbReference>
<dbReference type="InterPro" id="IPR051223">
    <property type="entry name" value="Polycystin"/>
</dbReference>
<dbReference type="GO" id="GO:0016020">
    <property type="term" value="C:membrane"/>
    <property type="evidence" value="ECO:0007669"/>
    <property type="project" value="UniProtKB-SubCell"/>
</dbReference>
<evidence type="ECO:0000256" key="11">
    <source>
        <dbReference type="SAM" id="Phobius"/>
    </source>
</evidence>
<dbReference type="Gene3D" id="3.40.50.1000">
    <property type="entry name" value="HAD superfamily/HAD-like"/>
    <property type="match status" value="1"/>
</dbReference>
<accession>A0A6G0R7K6</accession>
<feature type="domain" description="Polycystin" evidence="13">
    <location>
        <begin position="562"/>
        <end position="632"/>
    </location>
</feature>
<dbReference type="Proteomes" id="UP000486351">
    <property type="component" value="Unassembled WGS sequence"/>
</dbReference>
<keyword evidence="6 11" id="KW-0812">Transmembrane</keyword>
<evidence type="ECO:0000259" key="12">
    <source>
        <dbReference type="Pfam" id="PF08016"/>
    </source>
</evidence>
<evidence type="ECO:0000256" key="7">
    <source>
        <dbReference type="ARBA" id="ARBA00022989"/>
    </source>
</evidence>
<dbReference type="InterPro" id="IPR013122">
    <property type="entry name" value="PKD1_2_channel"/>
</dbReference>
<sequence length="1227" mass="136140">MSGRPYARNPRAPFAGPRDLEAVLPHTFRLEAPVRLRDAKHEAIRSAIRRRCMQKNWRKMISIRHRRLASESAALKAAAESKSEETEPPKPQEQEKTQAEDAVETASRQLQQLQEKLQTLTEQKHAKFQLLKDILVEEARSKMASAPATTGKKRRVEFKDLSMTPSPAKMQVKACVRVCPPLRAVCCSGESCCRLAAELVAVMLRRHRVGDDSGAEQEQDVKVDGNDAKSVELSLAAPTSPRPTTPDPRSSAADPIHRDEKIKRIARNPVPFGSLVEALGYSVFLILFILATTVVEENMQAFYFANRLKTALVDQSFTVPTVTTTSSTATITTVSDSSSLPTSFTAIRDQAQMWAFLQGPFADVVYGTAEETSDDTSATTSSEAGSVVSSSNLLLGGVQLRTLRVKAGSCPSLSQIPEYETIVPFCYGKFDSSVEEKQGYGLILNSADIVASISYATARLFFTDLETSGVTKAYTHLQTCYSDCERVCGEEFGVDKFRYTSQCTAQCAVQCTCIYEEPVGIKLCADPNPDGEGKAIPAAVHAYNWSSAEITEAQAVRGYTDVSFPGSGYVVDLGLNGTRSRERLAELKVDRYLDLPTRALIVDFTVYNAYLQLFNIVEIVVEFPASGGAFVQLSDAVLRLFRYSSASTGRITLEGFLVFYILIQWWRMLKGMYRNSAKGYLTASPWNILTALHLVAFAVTIAIRLYTIDLAYGTMSGEASKAITSATLEEIPNLQGLATVLYAESVIESINAALVWLKLLQYTTVSKRMSLLLRMLGRAARDLAWFFVCFLVCICAFAQIGLLLFGLDVRGFSSLGSAIVTLLQAVAGELDYAGMADSHRVAGPIFYILYYLLLLLILVNVFLAILNDAYMQTITEQEEEDEELETAAHNHVMGWDESGDVVDANADISPSEERALQAARREMEQLRKYPFSKGLTPAFRLFVADVKRVVSEIRNRNNGVNLTKVDPLIMLPPKTGSQWPPPGETASRKLTRHVKRQVASELLEAEDRLRVSRRVELQQSQIENLRHTVDEDVAARLEALAESNRLKTQRMRDLEKTLGSIEKLCQQLVSDTACLRVDSDEEEGASHRGKAKVVQWLEAQPLRSNPGEPTEGRNTQRRRDRGDHPVAQIIHPLTKTARALLASPFWEERELEKRRNVLLLGDSRGDVHMADGLDADEIIRVGFLNVHVDEALDENLELYDVVFTHDTSLVPVQMLIEQVTAADKKKQ</sequence>
<evidence type="ECO:0000256" key="1">
    <source>
        <dbReference type="ARBA" id="ARBA00000815"/>
    </source>
</evidence>
<feature type="compositionally biased region" description="Basic and acidic residues" evidence="10">
    <location>
        <begin position="79"/>
        <end position="99"/>
    </location>
</feature>
<dbReference type="GO" id="GO:0005737">
    <property type="term" value="C:cytoplasm"/>
    <property type="evidence" value="ECO:0007669"/>
    <property type="project" value="InterPro"/>
</dbReference>
<dbReference type="PANTHER" id="PTHR10877:SF183">
    <property type="entry name" value="AT14535P-RELATED"/>
    <property type="match status" value="1"/>
</dbReference>
<evidence type="ECO:0000256" key="8">
    <source>
        <dbReference type="ARBA" id="ARBA00023080"/>
    </source>
</evidence>
<keyword evidence="9 11" id="KW-0472">Membrane</keyword>
<comment type="caution">
    <text evidence="14">The sequence shown here is derived from an EMBL/GenBank/DDBJ whole genome shotgun (WGS) entry which is preliminary data.</text>
</comment>
<comment type="similarity">
    <text evidence="4">Belongs to the pyrimidine 5'-nucleotidase family.</text>
</comment>
<proteinExistence type="inferred from homology"/>
<dbReference type="InterPro" id="IPR036412">
    <property type="entry name" value="HAD-like_sf"/>
</dbReference>
<dbReference type="InterPro" id="IPR006434">
    <property type="entry name" value="Pyrimidine_nucleotidase_eu"/>
</dbReference>
<feature type="transmembrane region" description="Helical" evidence="11">
    <location>
        <begin position="783"/>
        <end position="805"/>
    </location>
</feature>
<feature type="domain" description="Polycystin cation channel PKD1/PKD2" evidence="12">
    <location>
        <begin position="658"/>
        <end position="871"/>
    </location>
</feature>
<feature type="transmembrane region" description="Helical" evidence="11">
    <location>
        <begin position="648"/>
        <end position="666"/>
    </location>
</feature>
<reference evidence="14 15" key="1">
    <citation type="submission" date="2018-09" db="EMBL/GenBank/DDBJ databases">
        <title>Genomic investigation of the strawberry pathogen Phytophthora fragariae indicates pathogenicity is determined by transcriptional variation in three key races.</title>
        <authorList>
            <person name="Adams T.M."/>
            <person name="Armitage A.D."/>
            <person name="Sobczyk M.K."/>
            <person name="Bates H.J."/>
            <person name="Dunwell J.M."/>
            <person name="Nellist C.F."/>
            <person name="Harrison R.J."/>
        </authorList>
    </citation>
    <scope>NUCLEOTIDE SEQUENCE [LARGE SCALE GENOMIC DNA]</scope>
    <source>
        <strain evidence="14 15">NOV-77</strain>
    </source>
</reference>
<evidence type="ECO:0000256" key="9">
    <source>
        <dbReference type="ARBA" id="ARBA00023136"/>
    </source>
</evidence>
<evidence type="ECO:0000259" key="13">
    <source>
        <dbReference type="Pfam" id="PF20519"/>
    </source>
</evidence>
<dbReference type="Pfam" id="PF05822">
    <property type="entry name" value="UMPH-1"/>
    <property type="match status" value="1"/>
</dbReference>
<feature type="region of interest" description="Disordered" evidence="10">
    <location>
        <begin position="72"/>
        <end position="105"/>
    </location>
</feature>
<dbReference type="PANTHER" id="PTHR10877">
    <property type="entry name" value="POLYCYSTIN FAMILY MEMBER"/>
    <property type="match status" value="1"/>
</dbReference>
<evidence type="ECO:0000313" key="15">
    <source>
        <dbReference type="Proteomes" id="UP000486351"/>
    </source>
</evidence>
<dbReference type="AlphaFoldDB" id="A0A6G0R7K6"/>
<dbReference type="GO" id="GO:0009117">
    <property type="term" value="P:nucleotide metabolic process"/>
    <property type="evidence" value="ECO:0007669"/>
    <property type="project" value="UniProtKB-KW"/>
</dbReference>
<dbReference type="EMBL" id="QXFY01001310">
    <property type="protein sequence ID" value="KAE9321498.1"/>
    <property type="molecule type" value="Genomic_DNA"/>
</dbReference>
<feature type="transmembrane region" description="Helical" evidence="11">
    <location>
        <begin position="845"/>
        <end position="866"/>
    </location>
</feature>
<evidence type="ECO:0000256" key="5">
    <source>
        <dbReference type="ARBA" id="ARBA00012643"/>
    </source>
</evidence>
<evidence type="ECO:0000256" key="6">
    <source>
        <dbReference type="ARBA" id="ARBA00022692"/>
    </source>
</evidence>
<feature type="region of interest" description="Disordered" evidence="10">
    <location>
        <begin position="1096"/>
        <end position="1124"/>
    </location>
</feature>
<comment type="subcellular location">
    <subcellularLocation>
        <location evidence="2">Membrane</location>
        <topology evidence="2">Multi-pass membrane protein</topology>
    </subcellularLocation>
</comment>
<keyword evidence="7 11" id="KW-1133">Transmembrane helix</keyword>
<evidence type="ECO:0000256" key="2">
    <source>
        <dbReference type="ARBA" id="ARBA00004141"/>
    </source>
</evidence>
<organism evidence="14 15">
    <name type="scientific">Phytophthora fragariae</name>
    <dbReference type="NCBI Taxonomy" id="53985"/>
    <lineage>
        <taxon>Eukaryota</taxon>
        <taxon>Sar</taxon>
        <taxon>Stramenopiles</taxon>
        <taxon>Oomycota</taxon>
        <taxon>Peronosporomycetes</taxon>
        <taxon>Peronosporales</taxon>
        <taxon>Peronosporaceae</taxon>
        <taxon>Phytophthora</taxon>
    </lineage>
</organism>
<keyword evidence="8" id="KW-0546">Nucleotide metabolism</keyword>
<name>A0A6G0R7K6_9STRA</name>
<dbReference type="GO" id="GO:0008253">
    <property type="term" value="F:5'-nucleotidase activity"/>
    <property type="evidence" value="ECO:0007669"/>
    <property type="project" value="UniProtKB-EC"/>
</dbReference>
<dbReference type="Pfam" id="PF08016">
    <property type="entry name" value="PKD_channel"/>
    <property type="match status" value="1"/>
</dbReference>
<dbReference type="Gene3D" id="1.10.287.70">
    <property type="match status" value="1"/>
</dbReference>
<dbReference type="GO" id="GO:0000287">
    <property type="term" value="F:magnesium ion binding"/>
    <property type="evidence" value="ECO:0007669"/>
    <property type="project" value="InterPro"/>
</dbReference>
<feature type="region of interest" description="Disordered" evidence="10">
    <location>
        <begin position="232"/>
        <end position="259"/>
    </location>
</feature>
<evidence type="ECO:0000256" key="10">
    <source>
        <dbReference type="SAM" id="MobiDB-lite"/>
    </source>
</evidence>
<evidence type="ECO:0000313" key="14">
    <source>
        <dbReference type="EMBL" id="KAE9321498.1"/>
    </source>
</evidence>
<evidence type="ECO:0000256" key="3">
    <source>
        <dbReference type="ARBA" id="ARBA00007200"/>
    </source>
</evidence>
<feature type="transmembrane region" description="Helical" evidence="11">
    <location>
        <begin position="278"/>
        <end position="295"/>
    </location>
</feature>
<gene>
    <name evidence="14" type="ORF">PF008_g17802</name>
</gene>
<dbReference type="SUPFAM" id="SSF56784">
    <property type="entry name" value="HAD-like"/>
    <property type="match status" value="1"/>
</dbReference>
<evidence type="ECO:0000256" key="4">
    <source>
        <dbReference type="ARBA" id="ARBA00008389"/>
    </source>
</evidence>
<comment type="catalytic activity">
    <reaction evidence="1">
        <text>a ribonucleoside 5'-phosphate + H2O = a ribonucleoside + phosphate</text>
        <dbReference type="Rhea" id="RHEA:12484"/>
        <dbReference type="ChEBI" id="CHEBI:15377"/>
        <dbReference type="ChEBI" id="CHEBI:18254"/>
        <dbReference type="ChEBI" id="CHEBI:43474"/>
        <dbReference type="ChEBI" id="CHEBI:58043"/>
        <dbReference type="EC" id="3.1.3.5"/>
    </reaction>
</comment>
<dbReference type="InterPro" id="IPR046791">
    <property type="entry name" value="Polycystin_dom"/>
</dbReference>
<feature type="domain" description="Polycystin" evidence="13">
    <location>
        <begin position="344"/>
        <end position="445"/>
    </location>
</feature>
<comment type="similarity">
    <text evidence="3">Belongs to the polycystin family.</text>
</comment>
<dbReference type="Pfam" id="PF20519">
    <property type="entry name" value="Polycystin_dom"/>
    <property type="match status" value="2"/>
</dbReference>
<feature type="transmembrane region" description="Helical" evidence="11">
    <location>
        <begin position="686"/>
        <end position="706"/>
    </location>
</feature>
<protein>
    <recommendedName>
        <fullName evidence="5">5'-nucleotidase</fullName>
        <ecNumber evidence="5">3.1.3.5</ecNumber>
    </recommendedName>
</protein>
<dbReference type="EC" id="3.1.3.5" evidence="5"/>